<sequence>MDYGQCIYLFSLKSEVLSDLHLRPPVFASELSTLLFIHPLHVQVSLSSQLRRRTTIMALRALISYKQISSGELQLRALINDDAKCSIRALKRPFSVTTVRTFCSTCQLLNAPPFPKNGEPSKPSSRSRTIMDPSLARRSELKRKDVSAGPLEGSTNRGATEKGRPFVKSGRMAFLQGYGGKSPTSTKDYLPSVQDLARANDAEGEVTHLSIGGANRRTTQPGTRLSNRTSMRYGNTAIDVKGTRSEEVMSSPTVMMQGRDQLQQQQHQRQQVAERKTKFIGIDLESSLSKIFLTKLPLYRSPLFNLRAFPSHLLPPRRPPPFPLDFGQHYRKENDCVQLAVIGSKSQVSKLAVERNRARRRFRAAMEMVVEGEEKGLVVPEYTYIASLTAEIHDAPFQQITDDILTGLRYLKKVQPRRGGGLPEPRYIPRGIVVPAVNVVPM</sequence>
<evidence type="ECO:0000256" key="5">
    <source>
        <dbReference type="ARBA" id="ARBA00022884"/>
    </source>
</evidence>
<evidence type="ECO:0000256" key="1">
    <source>
        <dbReference type="ARBA" id="ARBA00022694"/>
    </source>
</evidence>
<dbReference type="Proteomes" id="UP000322225">
    <property type="component" value="Chromosome 6"/>
</dbReference>
<keyword evidence="5" id="KW-0694">RNA-binding</keyword>
<keyword evidence="1" id="KW-0819">tRNA processing</keyword>
<dbReference type="InterPro" id="IPR000100">
    <property type="entry name" value="RNase_P"/>
</dbReference>
<reference evidence="7" key="1">
    <citation type="submission" date="2017-08" db="EMBL/GenBank/DDBJ databases">
        <authorList>
            <person name="Cuomo C."/>
            <person name="Billmyre B."/>
            <person name="Heitman J."/>
        </authorList>
    </citation>
    <scope>NUCLEOTIDE SEQUENCE</scope>
    <source>
        <strain evidence="7">CBS 12478</strain>
    </source>
</reference>
<evidence type="ECO:0000313" key="8">
    <source>
        <dbReference type="Proteomes" id="UP000322225"/>
    </source>
</evidence>
<feature type="compositionally biased region" description="Basic and acidic residues" evidence="6">
    <location>
        <begin position="135"/>
        <end position="146"/>
    </location>
</feature>
<keyword evidence="8" id="KW-1185">Reference proteome</keyword>
<dbReference type="Pfam" id="PF00825">
    <property type="entry name" value="Ribonuclease_P"/>
    <property type="match status" value="1"/>
</dbReference>
<dbReference type="AlphaFoldDB" id="A0AAJ8LHA8"/>
<accession>A0AAJ8LHA8</accession>
<keyword evidence="2" id="KW-0540">Nuclease</keyword>
<keyword evidence="4" id="KW-0378">Hydrolase</keyword>
<evidence type="ECO:0000256" key="3">
    <source>
        <dbReference type="ARBA" id="ARBA00022759"/>
    </source>
</evidence>
<dbReference type="GO" id="GO:0008033">
    <property type="term" value="P:tRNA processing"/>
    <property type="evidence" value="ECO:0007669"/>
    <property type="project" value="UniProtKB-KW"/>
</dbReference>
<evidence type="ECO:0000256" key="2">
    <source>
        <dbReference type="ARBA" id="ARBA00022722"/>
    </source>
</evidence>
<dbReference type="RefSeq" id="XP_031863958.2">
    <property type="nucleotide sequence ID" value="XM_032001795.2"/>
</dbReference>
<dbReference type="SUPFAM" id="SSF54211">
    <property type="entry name" value="Ribosomal protein S5 domain 2-like"/>
    <property type="match status" value="1"/>
</dbReference>
<reference evidence="7" key="2">
    <citation type="submission" date="2024-01" db="EMBL/GenBank/DDBJ databases">
        <title>Comparative genomics of Cryptococcus and Kwoniella reveals pathogenesis evolution and contrasting modes of karyotype evolution via chromosome fusion or intercentromeric recombination.</title>
        <authorList>
            <person name="Coelho M.A."/>
            <person name="David-Palma M."/>
            <person name="Shea T."/>
            <person name="Bowers K."/>
            <person name="McGinley-Smith S."/>
            <person name="Mohammad A.W."/>
            <person name="Gnirke A."/>
            <person name="Yurkov A.M."/>
            <person name="Nowrousian M."/>
            <person name="Sun S."/>
            <person name="Cuomo C.A."/>
            <person name="Heitman J."/>
        </authorList>
    </citation>
    <scope>NUCLEOTIDE SEQUENCE</scope>
    <source>
        <strain evidence="7">CBS 12478</strain>
    </source>
</reference>
<dbReference type="GO" id="GO:0000049">
    <property type="term" value="F:tRNA binding"/>
    <property type="evidence" value="ECO:0007669"/>
    <property type="project" value="InterPro"/>
</dbReference>
<evidence type="ECO:0000256" key="6">
    <source>
        <dbReference type="SAM" id="MobiDB-lite"/>
    </source>
</evidence>
<dbReference type="GeneID" id="43585903"/>
<dbReference type="Gene3D" id="3.30.230.10">
    <property type="match status" value="1"/>
</dbReference>
<keyword evidence="3" id="KW-0255">Endonuclease</keyword>
<protein>
    <submittedName>
        <fullName evidence="7">Ribonuclease P protein component</fullName>
    </submittedName>
</protein>
<dbReference type="InterPro" id="IPR014721">
    <property type="entry name" value="Ribsml_uS5_D2-typ_fold_subgr"/>
</dbReference>
<proteinExistence type="predicted"/>
<name>A0AAJ8LHA8_9TREE</name>
<dbReference type="InterPro" id="IPR020568">
    <property type="entry name" value="Ribosomal_Su5_D2-typ_SF"/>
</dbReference>
<dbReference type="EMBL" id="CP144056">
    <property type="protein sequence ID" value="WWD19243.1"/>
    <property type="molecule type" value="Genomic_DNA"/>
</dbReference>
<evidence type="ECO:0000313" key="7">
    <source>
        <dbReference type="EMBL" id="WWD19243.1"/>
    </source>
</evidence>
<dbReference type="KEGG" id="ksn:43585903"/>
<dbReference type="GO" id="GO:0004526">
    <property type="term" value="F:ribonuclease P activity"/>
    <property type="evidence" value="ECO:0007669"/>
    <property type="project" value="InterPro"/>
</dbReference>
<gene>
    <name evidence="7" type="ORF">CI109_103701</name>
</gene>
<feature type="region of interest" description="Disordered" evidence="6">
    <location>
        <begin position="113"/>
        <end position="165"/>
    </location>
</feature>
<organism evidence="7 8">
    <name type="scientific">Kwoniella shandongensis</name>
    <dbReference type="NCBI Taxonomy" id="1734106"/>
    <lineage>
        <taxon>Eukaryota</taxon>
        <taxon>Fungi</taxon>
        <taxon>Dikarya</taxon>
        <taxon>Basidiomycota</taxon>
        <taxon>Agaricomycotina</taxon>
        <taxon>Tremellomycetes</taxon>
        <taxon>Tremellales</taxon>
        <taxon>Cryptococcaceae</taxon>
        <taxon>Kwoniella</taxon>
    </lineage>
</organism>
<evidence type="ECO:0000256" key="4">
    <source>
        <dbReference type="ARBA" id="ARBA00022801"/>
    </source>
</evidence>